<gene>
    <name evidence="2" type="ORF">ERS137966_04212</name>
</gene>
<keyword evidence="1" id="KW-0472">Membrane</keyword>
<proteinExistence type="predicted"/>
<evidence type="ECO:0000256" key="1">
    <source>
        <dbReference type="SAM" id="Phobius"/>
    </source>
</evidence>
<evidence type="ECO:0000313" key="3">
    <source>
        <dbReference type="Proteomes" id="UP000038647"/>
    </source>
</evidence>
<reference evidence="2 3" key="1">
    <citation type="submission" date="2015-03" db="EMBL/GenBank/DDBJ databases">
        <authorList>
            <consortium name="Pathogen Informatics"/>
            <person name="Murphy D."/>
        </authorList>
    </citation>
    <scope>NUCLEOTIDE SEQUENCE [LARGE SCALE GENOMIC DNA]</scope>
    <source>
        <strain evidence="2 3">IP08791</strain>
    </source>
</reference>
<protein>
    <submittedName>
        <fullName evidence="2">Uncharacterized protein</fullName>
    </submittedName>
</protein>
<organism evidence="2 3">
    <name type="scientific">Yersinia aldovae</name>
    <dbReference type="NCBI Taxonomy" id="29483"/>
    <lineage>
        <taxon>Bacteria</taxon>
        <taxon>Pseudomonadati</taxon>
        <taxon>Pseudomonadota</taxon>
        <taxon>Gammaproteobacteria</taxon>
        <taxon>Enterobacterales</taxon>
        <taxon>Yersiniaceae</taxon>
        <taxon>Yersinia</taxon>
    </lineage>
</organism>
<dbReference type="RefSeq" id="WP_049604585.1">
    <property type="nucleotide sequence ID" value="NZ_CQEH01000041.1"/>
</dbReference>
<sequence>MIKFQRAGIPLLIFLVVYWSLIISVTIFFAVLSVTVFFFLTSSNDLNFDWLAQSVSAVRKGVSAGAVLGIGIWIKARIEENRRKKVQSEKQK</sequence>
<dbReference type="EMBL" id="CQEH01000041">
    <property type="protein sequence ID" value="CNL81768.1"/>
    <property type="molecule type" value="Genomic_DNA"/>
</dbReference>
<keyword evidence="3" id="KW-1185">Reference proteome</keyword>
<comment type="caution">
    <text evidence="2">The sequence shown here is derived from an EMBL/GenBank/DDBJ whole genome shotgun (WGS) entry which is preliminary data.</text>
</comment>
<keyword evidence="1" id="KW-0812">Transmembrane</keyword>
<evidence type="ECO:0000313" key="2">
    <source>
        <dbReference type="EMBL" id="CNL81768.1"/>
    </source>
</evidence>
<feature type="transmembrane region" description="Helical" evidence="1">
    <location>
        <begin position="61"/>
        <end position="78"/>
    </location>
</feature>
<keyword evidence="1" id="KW-1133">Transmembrane helix</keyword>
<feature type="transmembrane region" description="Helical" evidence="1">
    <location>
        <begin position="12"/>
        <end position="41"/>
    </location>
</feature>
<accession>A0ABM9SZ83</accession>
<name>A0ABM9SZ83_YERAL</name>
<dbReference type="Proteomes" id="UP000038647">
    <property type="component" value="Unassembled WGS sequence"/>
</dbReference>